<gene>
    <name evidence="2" type="ORF">Nepgr_023102</name>
</gene>
<reference evidence="2" key="1">
    <citation type="submission" date="2023-05" db="EMBL/GenBank/DDBJ databases">
        <title>Nepenthes gracilis genome sequencing.</title>
        <authorList>
            <person name="Fukushima K."/>
        </authorList>
    </citation>
    <scope>NUCLEOTIDE SEQUENCE</scope>
    <source>
        <strain evidence="2">SING2019-196</strain>
    </source>
</reference>
<feature type="compositionally biased region" description="Polar residues" evidence="1">
    <location>
        <begin position="146"/>
        <end position="155"/>
    </location>
</feature>
<dbReference type="AlphaFoldDB" id="A0AAD3T0N3"/>
<feature type="compositionally biased region" description="Polar residues" evidence="1">
    <location>
        <begin position="79"/>
        <end position="107"/>
    </location>
</feature>
<dbReference type="EMBL" id="BSYO01000023">
    <property type="protein sequence ID" value="GMH21260.1"/>
    <property type="molecule type" value="Genomic_DNA"/>
</dbReference>
<keyword evidence="3" id="KW-1185">Reference proteome</keyword>
<accession>A0AAD3T0N3</accession>
<evidence type="ECO:0000313" key="2">
    <source>
        <dbReference type="EMBL" id="GMH21260.1"/>
    </source>
</evidence>
<evidence type="ECO:0000313" key="3">
    <source>
        <dbReference type="Proteomes" id="UP001279734"/>
    </source>
</evidence>
<sequence>MSEHEDVRERVLLIQISNKTQLLSICKPEQSQGFKQDAASIQPICIITSSTPTNPRSNLPQAPAGNQISAESEPPPHTDCSTNTADLQNKTYESQQSQASKCNSDQTTPERSRSDAAYSNPSNKFSISINAQIKYAKSTSKDKTQGLKQSLRSSPNNPPKPTISITIQIDGNSGFMFRSILASSGASTALLQLQQGK</sequence>
<feature type="compositionally biased region" description="Polar residues" evidence="1">
    <location>
        <begin position="50"/>
        <end position="70"/>
    </location>
</feature>
<proteinExistence type="predicted"/>
<feature type="region of interest" description="Disordered" evidence="1">
    <location>
        <begin position="137"/>
        <end position="162"/>
    </location>
</feature>
<protein>
    <submittedName>
        <fullName evidence="2">Uncharacterized protein</fullName>
    </submittedName>
</protein>
<evidence type="ECO:0000256" key="1">
    <source>
        <dbReference type="SAM" id="MobiDB-lite"/>
    </source>
</evidence>
<feature type="region of interest" description="Disordered" evidence="1">
    <location>
        <begin position="50"/>
        <end position="123"/>
    </location>
</feature>
<name>A0AAD3T0N3_NEPGR</name>
<comment type="caution">
    <text evidence="2">The sequence shown here is derived from an EMBL/GenBank/DDBJ whole genome shotgun (WGS) entry which is preliminary data.</text>
</comment>
<dbReference type="Proteomes" id="UP001279734">
    <property type="component" value="Unassembled WGS sequence"/>
</dbReference>
<organism evidence="2 3">
    <name type="scientific">Nepenthes gracilis</name>
    <name type="common">Slender pitcher plant</name>
    <dbReference type="NCBI Taxonomy" id="150966"/>
    <lineage>
        <taxon>Eukaryota</taxon>
        <taxon>Viridiplantae</taxon>
        <taxon>Streptophyta</taxon>
        <taxon>Embryophyta</taxon>
        <taxon>Tracheophyta</taxon>
        <taxon>Spermatophyta</taxon>
        <taxon>Magnoliopsida</taxon>
        <taxon>eudicotyledons</taxon>
        <taxon>Gunneridae</taxon>
        <taxon>Pentapetalae</taxon>
        <taxon>Caryophyllales</taxon>
        <taxon>Nepenthaceae</taxon>
        <taxon>Nepenthes</taxon>
    </lineage>
</organism>